<evidence type="ECO:0000256" key="4">
    <source>
        <dbReference type="ARBA" id="ARBA00022701"/>
    </source>
</evidence>
<comment type="function">
    <text evidence="8">Regulator of the tubulin polyglutamylase complex (TPGC) that controls cytoskeletal organization, nuclear shape, and cilium disassembly by balancing microtubule and actin assembly. Regulates the assembly and stability of the TPGC and thereby modulates polyglutamylation of the microtubule, which antagonizes MAP4 binding.</text>
</comment>
<dbReference type="EMBL" id="HBIB01006881">
    <property type="protein sequence ID" value="CAE0242132.1"/>
    <property type="molecule type" value="Transcribed_RNA"/>
</dbReference>
<comment type="similarity">
    <text evidence="6">Belongs to the CSTPP1 family.</text>
</comment>
<sequence>MAGDLPVSSSAVAEAVMQRLGDVAAEEDRRMKMSPDQYLREQGVTVLLEKAVESMLQQRFSRPLEFLSQFFASVRDGVHVIGQPIEYVRSLPILRRAFADRAAELLIGIDSATLDVPTIHEHLRLISPNIGREVVTGAIALCPSQVKHKEGGAVSKQEFALLFEVFFVYQEYIEVMKSIYGDLPLSATQSRESVGKAMEAMSSQTIGQVGYPSYIVSSSFLAKLRGGNGGVTKAAEISLPDCIQLLHEVEQSEGRN</sequence>
<dbReference type="EMBL" id="HBIB01006870">
    <property type="protein sequence ID" value="CAE0242123.1"/>
    <property type="molecule type" value="Transcribed_RNA"/>
</dbReference>
<dbReference type="PANTHER" id="PTHR34252:SF1">
    <property type="entry name" value="CENTRIOLAR SATELLITE-ASSOCIATED TUBULIN POLYGLUTAMYLASE COMPLEX REGULATOR 1"/>
    <property type="match status" value="1"/>
</dbReference>
<evidence type="ECO:0000256" key="2">
    <source>
        <dbReference type="ARBA" id="ARBA00022490"/>
    </source>
</evidence>
<evidence type="ECO:0000256" key="1">
    <source>
        <dbReference type="ARBA" id="ARBA00004607"/>
    </source>
</evidence>
<proteinExistence type="inferred from homology"/>
<evidence type="ECO:0000256" key="6">
    <source>
        <dbReference type="ARBA" id="ARBA00033750"/>
    </source>
</evidence>
<reference evidence="9" key="1">
    <citation type="submission" date="2021-01" db="EMBL/GenBank/DDBJ databases">
        <authorList>
            <person name="Corre E."/>
            <person name="Pelletier E."/>
            <person name="Niang G."/>
            <person name="Scheremetjew M."/>
            <person name="Finn R."/>
            <person name="Kale V."/>
            <person name="Holt S."/>
            <person name="Cochrane G."/>
            <person name="Meng A."/>
            <person name="Brown T."/>
            <person name="Cohen L."/>
        </authorList>
    </citation>
    <scope>NUCLEOTIDE SEQUENCE</scope>
    <source>
        <strain evidence="9">NIES-2562</strain>
    </source>
</reference>
<dbReference type="GO" id="GO:0005874">
    <property type="term" value="C:microtubule"/>
    <property type="evidence" value="ECO:0007669"/>
    <property type="project" value="UniProtKB-KW"/>
</dbReference>
<evidence type="ECO:0000256" key="5">
    <source>
        <dbReference type="ARBA" id="ARBA00023212"/>
    </source>
</evidence>
<dbReference type="GO" id="GO:0034451">
    <property type="term" value="C:centriolar satellite"/>
    <property type="evidence" value="ECO:0007669"/>
    <property type="project" value="UniProtKB-SubCell"/>
</dbReference>
<keyword evidence="4" id="KW-0493">Microtubule</keyword>
<accession>A0A7S3CZS1</accession>
<evidence type="ECO:0000313" key="10">
    <source>
        <dbReference type="EMBL" id="CAE0242132.1"/>
    </source>
</evidence>
<keyword evidence="3" id="KW-0597">Phosphoprotein</keyword>
<comment type="subcellular location">
    <subcellularLocation>
        <location evidence="1">Cytoplasm</location>
        <location evidence="1">Cytoskeleton</location>
        <location evidence="1">Microtubule organizing center</location>
        <location evidence="1">Centrosome</location>
        <location evidence="1">Centriolar satellite</location>
    </subcellularLocation>
</comment>
<evidence type="ECO:0000256" key="3">
    <source>
        <dbReference type="ARBA" id="ARBA00022553"/>
    </source>
</evidence>
<keyword evidence="2" id="KW-0963">Cytoplasm</keyword>
<organism evidence="9">
    <name type="scientific">Palpitomonas bilix</name>
    <dbReference type="NCBI Taxonomy" id="652834"/>
    <lineage>
        <taxon>Eukaryota</taxon>
        <taxon>Eukaryota incertae sedis</taxon>
    </lineage>
</organism>
<dbReference type="PANTHER" id="PTHR34252">
    <property type="entry name" value="UPF0705 PROTEIN C11ORF49"/>
    <property type="match status" value="1"/>
</dbReference>
<protein>
    <recommendedName>
        <fullName evidence="7">Centriolar satellite-associated tubulin polyglutamylase complex regulator 1</fullName>
    </recommendedName>
</protein>
<evidence type="ECO:0000313" key="9">
    <source>
        <dbReference type="EMBL" id="CAE0242123.1"/>
    </source>
</evidence>
<dbReference type="AlphaFoldDB" id="A0A7S3CZS1"/>
<name>A0A7S3CZS1_9EUKA</name>
<dbReference type="InterPro" id="IPR038968">
    <property type="entry name" value="CSTPP1"/>
</dbReference>
<evidence type="ECO:0000256" key="7">
    <source>
        <dbReference type="ARBA" id="ARBA00033769"/>
    </source>
</evidence>
<gene>
    <name evidence="9" type="ORF">PBIL07802_LOCUS4287</name>
    <name evidence="10" type="ORF">PBIL07802_LOCUS4296</name>
</gene>
<keyword evidence="5" id="KW-0206">Cytoskeleton</keyword>
<evidence type="ECO:0000256" key="8">
    <source>
        <dbReference type="ARBA" id="ARBA00045673"/>
    </source>
</evidence>